<evidence type="ECO:0000256" key="4">
    <source>
        <dbReference type="ARBA" id="ARBA00022448"/>
    </source>
</evidence>
<dbReference type="GO" id="GO:0042627">
    <property type="term" value="C:chylomicron"/>
    <property type="evidence" value="ECO:0007669"/>
    <property type="project" value="UniProtKB-KW"/>
</dbReference>
<dbReference type="GO" id="GO:0006869">
    <property type="term" value="P:lipid transport"/>
    <property type="evidence" value="ECO:0007669"/>
    <property type="project" value="UniProtKB-KW"/>
</dbReference>
<evidence type="ECO:0000313" key="17">
    <source>
        <dbReference type="Proteomes" id="UP000002254"/>
    </source>
</evidence>
<dbReference type="Proteomes" id="UP000002254">
    <property type="component" value="Chromosome 5"/>
</dbReference>
<evidence type="ECO:0000256" key="6">
    <source>
        <dbReference type="ARBA" id="ARBA00022525"/>
    </source>
</evidence>
<comment type="subcellular location">
    <subcellularLocation>
        <location evidence="1">Secreted</location>
    </subcellularLocation>
</comment>
<evidence type="ECO:0000256" key="2">
    <source>
        <dbReference type="ARBA" id="ARBA00011008"/>
    </source>
</evidence>
<gene>
    <name evidence="16" type="primary">APOC3</name>
</gene>
<evidence type="ECO:0000256" key="3">
    <source>
        <dbReference type="ARBA" id="ARBA00015570"/>
    </source>
</evidence>
<evidence type="ECO:0000256" key="15">
    <source>
        <dbReference type="SAM" id="MobiDB-lite"/>
    </source>
</evidence>
<dbReference type="PANTHER" id="PTHR14225:SF0">
    <property type="entry name" value="APOLIPOPROTEIN C-III"/>
    <property type="match status" value="1"/>
</dbReference>
<name>A0A8P0PGY8_CANLF</name>
<feature type="region of interest" description="Disordered" evidence="15">
    <location>
        <begin position="1"/>
        <end position="22"/>
    </location>
</feature>
<keyword evidence="9" id="KW-0730">Sialic acid</keyword>
<proteinExistence type="inferred from homology"/>
<comment type="similarity">
    <text evidence="2">Belongs to the apolipoprotein C3 family.</text>
</comment>
<evidence type="ECO:0000256" key="7">
    <source>
        <dbReference type="ARBA" id="ARBA00022729"/>
    </source>
</evidence>
<dbReference type="FunCoup" id="A0A8P0PGY8">
    <property type="interactions" value="1"/>
</dbReference>
<feature type="region of interest" description="Disordered" evidence="15">
    <location>
        <begin position="35"/>
        <end position="106"/>
    </location>
</feature>
<comment type="function">
    <text evidence="14">Component of triglyceride-rich very low density lipoproteins (VLDL) and high density lipoproteins (HDL) in plasma. Plays a multifaceted role in triglyceride homeostasis. Intracellularly, promotes hepatic very low density lipoprotein 1 (VLDL1) assembly and secretion; extracellularly, attenuates hydrolysis and clearance of triglyceride-rich lipoproteins (TRLs). Impairs the lipolysis of TRLs by inhibiting lipoprotein lipase and the hepatic uptake of TRLs by remnant receptors. Formed of several curved helices connected via semiflexible hinges, so that it can wrap tightly around the curved micelle surface and easily adapt to the different diameters of its natural binding partners.</text>
</comment>
<dbReference type="PANTHER" id="PTHR14225">
    <property type="entry name" value="APOLIPOPROTEIN C-III"/>
    <property type="match status" value="1"/>
</dbReference>
<keyword evidence="7" id="KW-0732">Signal</keyword>
<keyword evidence="4" id="KW-0813">Transport</keyword>
<keyword evidence="10" id="KW-0445">Lipid transport</keyword>
<evidence type="ECO:0000256" key="14">
    <source>
        <dbReference type="ARBA" id="ARBA00045699"/>
    </source>
</evidence>
<evidence type="ECO:0000256" key="8">
    <source>
        <dbReference type="ARBA" id="ARBA00022963"/>
    </source>
</evidence>
<protein>
    <recommendedName>
        <fullName evidence="3">Apolipoprotein C-III</fullName>
    </recommendedName>
    <alternativeName>
        <fullName evidence="13">Apolipoprotein C3</fullName>
    </alternativeName>
</protein>
<accession>A0A8P0PGY8</accession>
<organism evidence="16 17">
    <name type="scientific">Canis lupus familiaris</name>
    <name type="common">Dog</name>
    <name type="synonym">Canis familiaris</name>
    <dbReference type="NCBI Taxonomy" id="9615"/>
    <lineage>
        <taxon>Eukaryota</taxon>
        <taxon>Metazoa</taxon>
        <taxon>Chordata</taxon>
        <taxon>Craniata</taxon>
        <taxon>Vertebrata</taxon>
        <taxon>Euteleostomi</taxon>
        <taxon>Mammalia</taxon>
        <taxon>Eutheria</taxon>
        <taxon>Laurasiatheria</taxon>
        <taxon>Carnivora</taxon>
        <taxon>Caniformia</taxon>
        <taxon>Canidae</taxon>
        <taxon>Canis</taxon>
    </lineage>
</organism>
<dbReference type="Gene3D" id="6.10.90.10">
    <property type="entry name" value="Apolipoprotein CIII"/>
    <property type="match status" value="1"/>
</dbReference>
<evidence type="ECO:0000256" key="11">
    <source>
        <dbReference type="ARBA" id="ARBA00023098"/>
    </source>
</evidence>
<evidence type="ECO:0000256" key="5">
    <source>
        <dbReference type="ARBA" id="ARBA00022513"/>
    </source>
</evidence>
<evidence type="ECO:0000256" key="10">
    <source>
        <dbReference type="ARBA" id="ARBA00023055"/>
    </source>
</evidence>
<keyword evidence="6" id="KW-0964">Secreted</keyword>
<reference evidence="16 17" key="1">
    <citation type="journal article" date="2005" name="Nature">
        <title>Genome sequence, comparative analysis and haplotype structure of the domestic dog.</title>
        <authorList>
            <consortium name="Broad Sequencing Platform"/>
            <person name="Lindblad-Toh K."/>
            <person name="Wade C.M."/>
            <person name="Mikkelsen T.S."/>
            <person name="Karlsson E.K."/>
            <person name="Jaffe D.B."/>
            <person name="Kamal M."/>
            <person name="Clamp M."/>
            <person name="Chang J.L."/>
            <person name="Kulbokas E.J. III"/>
            <person name="Zody M.C."/>
            <person name="Mauceli E."/>
            <person name="Xie X."/>
            <person name="Breen M."/>
            <person name="Wayne R.K."/>
            <person name="Ostrander E.A."/>
            <person name="Ponting C.P."/>
            <person name="Galibert F."/>
            <person name="Smith D.R."/>
            <person name="DeJong P.J."/>
            <person name="Kirkness E."/>
            <person name="Alvarez P."/>
            <person name="Biagi T."/>
            <person name="Brockman W."/>
            <person name="Butler J."/>
            <person name="Chin C.W."/>
            <person name="Cook A."/>
            <person name="Cuff J."/>
            <person name="Daly M.J."/>
            <person name="DeCaprio D."/>
            <person name="Gnerre S."/>
            <person name="Grabherr M."/>
            <person name="Kellis M."/>
            <person name="Kleber M."/>
            <person name="Bardeleben C."/>
            <person name="Goodstadt L."/>
            <person name="Heger A."/>
            <person name="Hitte C."/>
            <person name="Kim L."/>
            <person name="Koepfli K.P."/>
            <person name="Parker H.G."/>
            <person name="Pollinger J.P."/>
            <person name="Searle S.M."/>
            <person name="Sutter N.B."/>
            <person name="Thomas R."/>
            <person name="Webber C."/>
            <person name="Baldwin J."/>
            <person name="Abebe A."/>
            <person name="Abouelleil A."/>
            <person name="Aftuck L."/>
            <person name="Ait-Zahra M."/>
            <person name="Aldredge T."/>
            <person name="Allen N."/>
            <person name="An P."/>
            <person name="Anderson S."/>
            <person name="Antoine C."/>
            <person name="Arachchi H."/>
            <person name="Aslam A."/>
            <person name="Ayotte L."/>
            <person name="Bachantsang P."/>
            <person name="Barry A."/>
            <person name="Bayul T."/>
            <person name="Benamara M."/>
            <person name="Berlin A."/>
            <person name="Bessette D."/>
            <person name="Blitshteyn B."/>
            <person name="Bloom T."/>
            <person name="Blye J."/>
            <person name="Boguslavskiy L."/>
            <person name="Bonnet C."/>
            <person name="Boukhgalter B."/>
            <person name="Brown A."/>
            <person name="Cahill P."/>
            <person name="Calixte N."/>
            <person name="Camarata J."/>
            <person name="Cheshatsang Y."/>
            <person name="Chu J."/>
            <person name="Citroen M."/>
            <person name="Collymore A."/>
            <person name="Cooke P."/>
            <person name="Dawoe T."/>
            <person name="Daza R."/>
            <person name="Decktor K."/>
            <person name="DeGray S."/>
            <person name="Dhargay N."/>
            <person name="Dooley K."/>
            <person name="Dooley K."/>
            <person name="Dorje P."/>
            <person name="Dorjee K."/>
            <person name="Dorris L."/>
            <person name="Duffey N."/>
            <person name="Dupes A."/>
            <person name="Egbiremolen O."/>
            <person name="Elong R."/>
            <person name="Falk J."/>
            <person name="Farina A."/>
            <person name="Faro S."/>
            <person name="Ferguson D."/>
            <person name="Ferreira P."/>
            <person name="Fisher S."/>
            <person name="FitzGerald M."/>
            <person name="Foley K."/>
            <person name="Foley C."/>
            <person name="Franke A."/>
            <person name="Friedrich D."/>
            <person name="Gage D."/>
            <person name="Garber M."/>
            <person name="Gearin G."/>
            <person name="Giannoukos G."/>
            <person name="Goode T."/>
            <person name="Goyette A."/>
            <person name="Graham J."/>
            <person name="Grandbois E."/>
            <person name="Gyaltsen K."/>
            <person name="Hafez N."/>
            <person name="Hagopian D."/>
            <person name="Hagos B."/>
            <person name="Hall J."/>
            <person name="Healy C."/>
            <person name="Hegarty R."/>
            <person name="Honan T."/>
            <person name="Horn A."/>
            <person name="Houde N."/>
            <person name="Hughes L."/>
            <person name="Hunnicutt L."/>
            <person name="Husby M."/>
            <person name="Jester B."/>
            <person name="Jones C."/>
            <person name="Kamat A."/>
            <person name="Kanga B."/>
            <person name="Kells C."/>
            <person name="Khazanovich D."/>
            <person name="Kieu A.C."/>
            <person name="Kisner P."/>
            <person name="Kumar M."/>
            <person name="Lance K."/>
            <person name="Landers T."/>
            <person name="Lara M."/>
            <person name="Lee W."/>
            <person name="Leger J.P."/>
            <person name="Lennon N."/>
            <person name="Leuper L."/>
            <person name="LeVine S."/>
            <person name="Liu J."/>
            <person name="Liu X."/>
            <person name="Lokyitsang Y."/>
            <person name="Lokyitsang T."/>
            <person name="Lui A."/>
            <person name="Macdonald J."/>
            <person name="Major J."/>
            <person name="Marabella R."/>
            <person name="Maru K."/>
            <person name="Matthews C."/>
            <person name="McDonough S."/>
            <person name="Mehta T."/>
            <person name="Meldrim J."/>
            <person name="Melnikov A."/>
            <person name="Meneus L."/>
            <person name="Mihalev A."/>
            <person name="Mihova T."/>
            <person name="Miller K."/>
            <person name="Mittelman R."/>
            <person name="Mlenga V."/>
            <person name="Mulrain L."/>
            <person name="Munson G."/>
            <person name="Navidi A."/>
            <person name="Naylor J."/>
            <person name="Nguyen T."/>
            <person name="Nguyen N."/>
            <person name="Nguyen C."/>
            <person name="Nguyen T."/>
            <person name="Nicol R."/>
            <person name="Norbu N."/>
            <person name="Norbu C."/>
            <person name="Novod N."/>
            <person name="Nyima T."/>
            <person name="Olandt P."/>
            <person name="O'Neill B."/>
            <person name="O'Neill K."/>
            <person name="Osman S."/>
            <person name="Oyono L."/>
            <person name="Patti C."/>
            <person name="Perrin D."/>
            <person name="Phunkhang P."/>
            <person name="Pierre F."/>
            <person name="Priest M."/>
            <person name="Rachupka A."/>
            <person name="Raghuraman S."/>
            <person name="Rameau R."/>
            <person name="Ray V."/>
            <person name="Raymond C."/>
            <person name="Rege F."/>
            <person name="Rise C."/>
            <person name="Rogers J."/>
            <person name="Rogov P."/>
            <person name="Sahalie J."/>
            <person name="Settipalli S."/>
            <person name="Sharpe T."/>
            <person name="Shea T."/>
            <person name="Sheehan M."/>
            <person name="Sherpa N."/>
            <person name="Shi J."/>
            <person name="Shih D."/>
            <person name="Sloan J."/>
            <person name="Smith C."/>
            <person name="Sparrow T."/>
            <person name="Stalker J."/>
            <person name="Stange-Thomann N."/>
            <person name="Stavropoulos S."/>
            <person name="Stone C."/>
            <person name="Stone S."/>
            <person name="Sykes S."/>
            <person name="Tchuinga P."/>
            <person name="Tenzing P."/>
            <person name="Tesfaye S."/>
            <person name="Thoulutsang D."/>
            <person name="Thoulutsang Y."/>
            <person name="Topham K."/>
            <person name="Topping I."/>
            <person name="Tsamla T."/>
            <person name="Vassiliev H."/>
            <person name="Venkataraman V."/>
            <person name="Vo A."/>
            <person name="Wangchuk T."/>
            <person name="Wangdi T."/>
            <person name="Weiand M."/>
            <person name="Wilkinson J."/>
            <person name="Wilson A."/>
            <person name="Yadav S."/>
            <person name="Yang S."/>
            <person name="Yang X."/>
            <person name="Young G."/>
            <person name="Yu Q."/>
            <person name="Zainoun J."/>
            <person name="Zembek L."/>
            <person name="Zimmer A."/>
            <person name="Lander E.S."/>
        </authorList>
    </citation>
    <scope>NUCLEOTIDE SEQUENCE [LARGE SCALE GENOMIC DNA]</scope>
    <source>
        <strain evidence="16">Boxer</strain>
    </source>
</reference>
<dbReference type="GO" id="GO:0034361">
    <property type="term" value="C:very-low-density lipoprotein particle"/>
    <property type="evidence" value="ECO:0007669"/>
    <property type="project" value="UniProtKB-KW"/>
</dbReference>
<keyword evidence="9" id="KW-0325">Glycoprotein</keyword>
<dbReference type="Ensembl" id="ENSCAFT00000100438.1">
    <property type="protein sequence ID" value="ENSCAFP00000067866.1"/>
    <property type="gene ID" value="ENSCAFG00000013322.5"/>
</dbReference>
<dbReference type="Pfam" id="PF05778">
    <property type="entry name" value="Apo-CIII"/>
    <property type="match status" value="1"/>
</dbReference>
<keyword evidence="12" id="KW-0850">VLDL</keyword>
<reference evidence="16" key="2">
    <citation type="submission" date="2025-08" db="UniProtKB">
        <authorList>
            <consortium name="Ensembl"/>
        </authorList>
    </citation>
    <scope>IDENTIFICATION</scope>
</reference>
<evidence type="ECO:0000256" key="1">
    <source>
        <dbReference type="ARBA" id="ARBA00004613"/>
    </source>
</evidence>
<evidence type="ECO:0000313" key="16">
    <source>
        <dbReference type="Ensembl" id="ENSCAFP00000067866.1"/>
    </source>
</evidence>
<feature type="region of interest" description="Disordered" evidence="15">
    <location>
        <begin position="143"/>
        <end position="183"/>
    </location>
</feature>
<dbReference type="GO" id="GO:0042157">
    <property type="term" value="P:lipoprotein metabolic process"/>
    <property type="evidence" value="ECO:0007669"/>
    <property type="project" value="InterPro"/>
</dbReference>
<dbReference type="GO" id="GO:0016042">
    <property type="term" value="P:lipid catabolic process"/>
    <property type="evidence" value="ECO:0007669"/>
    <property type="project" value="UniProtKB-KW"/>
</dbReference>
<keyword evidence="11" id="KW-0443">Lipid metabolism</keyword>
<evidence type="ECO:0000256" key="12">
    <source>
        <dbReference type="ARBA" id="ARBA00023313"/>
    </source>
</evidence>
<evidence type="ECO:0000256" key="13">
    <source>
        <dbReference type="ARBA" id="ARBA00031173"/>
    </source>
</evidence>
<evidence type="ECO:0000256" key="9">
    <source>
        <dbReference type="ARBA" id="ARBA00022981"/>
    </source>
</evidence>
<keyword evidence="5" id="KW-0162">Chylomicron</keyword>
<dbReference type="GO" id="GO:0008289">
    <property type="term" value="F:lipid binding"/>
    <property type="evidence" value="ECO:0007669"/>
    <property type="project" value="InterPro"/>
</dbReference>
<dbReference type="AlphaFoldDB" id="A0A8P0PGY8"/>
<keyword evidence="8" id="KW-0442">Lipid degradation</keyword>
<sequence length="287" mass="30550">MPAQSGGELAGAQEASGLGERPPLAVCTLRGSEAPGRKLQCRGPAGTRRSEGTLAPHPACVGLEGALDPSPTPARQTEAWTRPEGYPKSPHVSVAGTRPEPGGGGLRGSRSPIWWVFCSVPSLALPRPRLKALRLPHSLAAGPCSSGPTQLRTQWRGHATSPGRVRRQRGRGQGGPHKALPRRNRGAMQPRVLLVAALLALLASARALEEEDPSLLGLMQGYMQHATKTAQDTLTSVQESQVAQRARGWMTDSFSSLKDYWSTFKGKFTGFWDSASEAKPTPASDAF</sequence>
<dbReference type="OrthoDB" id="9049572at2759"/>
<dbReference type="InterPro" id="IPR038195">
    <property type="entry name" value="Apo_CIII_sf"/>
</dbReference>
<dbReference type="InterPro" id="IPR008403">
    <property type="entry name" value="Apo-CIII"/>
</dbReference>